<gene>
    <name evidence="1" type="ORF">KABACHOK_02660</name>
</gene>
<accession>A0A9E7MQ66</accession>
<evidence type="ECO:0000313" key="2">
    <source>
        <dbReference type="Proteomes" id="UP001056685"/>
    </source>
</evidence>
<keyword evidence="2" id="KW-1185">Reference proteome</keyword>
<organism evidence="1 2">
    <name type="scientific">Brevundimonas phage vB_BpoS-Kabachok</name>
    <dbReference type="NCBI Taxonomy" id="2948600"/>
    <lineage>
        <taxon>Viruses</taxon>
        <taxon>Duplodnaviria</taxon>
        <taxon>Heunggongvirae</taxon>
        <taxon>Uroviricota</taxon>
        <taxon>Caudoviricetes</taxon>
        <taxon>Jeanschmidtviridae</taxon>
        <taxon>Marchewkavirus</taxon>
        <taxon>Marchewkavirus kabachok</taxon>
    </lineage>
</organism>
<proteinExistence type="predicted"/>
<evidence type="ECO:0000313" key="1">
    <source>
        <dbReference type="EMBL" id="USN14102.1"/>
    </source>
</evidence>
<dbReference type="Proteomes" id="UP001056685">
    <property type="component" value="Segment"/>
</dbReference>
<dbReference type="EMBL" id="ON529852">
    <property type="protein sequence ID" value="USN14102.1"/>
    <property type="molecule type" value="Genomic_DNA"/>
</dbReference>
<sequence length="329" mass="37010">MTPTDFPSIFANVSDRYARNLEDTLGKIAGFHAEGVLIKAEFADVKYHISNAMDAAWKKVIGEGYRWGGGTSPLSEKEQDLAWSLGHPYPHLVPGYLKRAKAFKGESAMRDAMVALLEEMVPLSQALDNLKPLIGKRAPRPSKTSIAREERDAKAMTCQCCARGILAETGEIAHHGYQRPGSGWQTASCYGAKALPWEVSRERLGSMLKMLRTSKAVAEKSLEDTEAEKYALTWAFADETTRPNAWSKAQTARHQVTRETFDAVFEATKAIRRAQHPEVTYDRLKASKLHRIRHEIETLTGEIAYHQPRYDGWRQTHERRDGAWVKLDA</sequence>
<reference evidence="1" key="1">
    <citation type="submission" date="2022-05" db="EMBL/GenBank/DDBJ databases">
        <authorList>
            <person name="Friedrich I."/>
            <person name="Poehlein A."/>
            <person name="Schneider D."/>
            <person name="Hertel R."/>
            <person name="Daniel R."/>
        </authorList>
    </citation>
    <scope>NUCLEOTIDE SEQUENCE</scope>
</reference>
<protein>
    <submittedName>
        <fullName evidence="1">Uncharacterized protein</fullName>
    </submittedName>
</protein>
<name>A0A9E7MQ66_9CAUD</name>